<protein>
    <submittedName>
        <fullName evidence="1">Uncharacterized protein</fullName>
    </submittedName>
</protein>
<organism evidence="1 2">
    <name type="scientific">Streptomyces justiciae</name>
    <dbReference type="NCBI Taxonomy" id="2780140"/>
    <lineage>
        <taxon>Bacteria</taxon>
        <taxon>Bacillati</taxon>
        <taxon>Actinomycetota</taxon>
        <taxon>Actinomycetes</taxon>
        <taxon>Kitasatosporales</taxon>
        <taxon>Streptomycetaceae</taxon>
        <taxon>Streptomyces</taxon>
    </lineage>
</organism>
<comment type="caution">
    <text evidence="1">The sequence shown here is derived from an EMBL/GenBank/DDBJ whole genome shotgun (WGS) entry which is preliminary data.</text>
</comment>
<keyword evidence="2" id="KW-1185">Reference proteome</keyword>
<dbReference type="RefSeq" id="WP_314203030.1">
    <property type="nucleotide sequence ID" value="NZ_JAVTLL010000015.1"/>
</dbReference>
<reference evidence="2" key="1">
    <citation type="submission" date="2023-07" db="EMBL/GenBank/DDBJ databases">
        <title>Draft genome sequence of the endophytic actinobacterium Streptomyces justiciae WPN32, a potential antibiotic producer.</title>
        <authorList>
            <person name="Yasawong M."/>
            <person name="Pana W."/>
            <person name="Ganta P."/>
            <person name="Santapan N."/>
            <person name="Songngamsuk T."/>
            <person name="Phatcharaharikarn M."/>
            <person name="Kerdtoob S."/>
            <person name="Nantapong N."/>
        </authorList>
    </citation>
    <scope>NUCLEOTIDE SEQUENCE [LARGE SCALE GENOMIC DNA]</scope>
    <source>
        <strain evidence="2">WPN32</strain>
    </source>
</reference>
<dbReference type="EMBL" id="JAVTLL010000015">
    <property type="protein sequence ID" value="MDT7843475.1"/>
    <property type="molecule type" value="Genomic_DNA"/>
</dbReference>
<proteinExistence type="predicted"/>
<accession>A0ABU3LWD3</accession>
<dbReference type="Proteomes" id="UP001257948">
    <property type="component" value="Unassembled WGS sequence"/>
</dbReference>
<evidence type="ECO:0000313" key="1">
    <source>
        <dbReference type="EMBL" id="MDT7843475.1"/>
    </source>
</evidence>
<evidence type="ECO:0000313" key="2">
    <source>
        <dbReference type="Proteomes" id="UP001257948"/>
    </source>
</evidence>
<gene>
    <name evidence="1" type="ORF">RQC66_22385</name>
</gene>
<sequence length="40" mass="4569">MRRLTQSPRHGWADHCGHRLRLGERAVTEVTGPHVPLEIV</sequence>
<name>A0ABU3LWD3_9ACTN</name>